<evidence type="ECO:0000313" key="4">
    <source>
        <dbReference type="RefSeq" id="XP_018027363.1"/>
    </source>
</evidence>
<feature type="region of interest" description="Disordered" evidence="2">
    <location>
        <begin position="421"/>
        <end position="443"/>
    </location>
</feature>
<feature type="compositionally biased region" description="Polar residues" evidence="2">
    <location>
        <begin position="1561"/>
        <end position="1575"/>
    </location>
</feature>
<feature type="compositionally biased region" description="Polar residues" evidence="2">
    <location>
        <begin position="846"/>
        <end position="867"/>
    </location>
</feature>
<feature type="compositionally biased region" description="Low complexity" evidence="2">
    <location>
        <begin position="422"/>
        <end position="437"/>
    </location>
</feature>
<feature type="region of interest" description="Disordered" evidence="2">
    <location>
        <begin position="801"/>
        <end position="824"/>
    </location>
</feature>
<feature type="region of interest" description="Disordered" evidence="2">
    <location>
        <begin position="846"/>
        <end position="881"/>
    </location>
</feature>
<protein>
    <submittedName>
        <fullName evidence="4">Uncharacterized protein LOC108682661</fullName>
    </submittedName>
</protein>
<feature type="coiled-coil region" evidence="1">
    <location>
        <begin position="485"/>
        <end position="519"/>
    </location>
</feature>
<organism evidence="3 4">
    <name type="scientific">Hyalella azteca</name>
    <name type="common">Amphipod</name>
    <dbReference type="NCBI Taxonomy" id="294128"/>
    <lineage>
        <taxon>Eukaryota</taxon>
        <taxon>Metazoa</taxon>
        <taxon>Ecdysozoa</taxon>
        <taxon>Arthropoda</taxon>
        <taxon>Crustacea</taxon>
        <taxon>Multicrustacea</taxon>
        <taxon>Malacostraca</taxon>
        <taxon>Eumalacostraca</taxon>
        <taxon>Peracarida</taxon>
        <taxon>Amphipoda</taxon>
        <taxon>Senticaudata</taxon>
        <taxon>Talitrida</taxon>
        <taxon>Talitroidea</taxon>
        <taxon>Hyalellidae</taxon>
        <taxon>Hyalella</taxon>
    </lineage>
</organism>
<evidence type="ECO:0000256" key="1">
    <source>
        <dbReference type="SAM" id="Coils"/>
    </source>
</evidence>
<dbReference type="Proteomes" id="UP000694843">
    <property type="component" value="Unplaced"/>
</dbReference>
<feature type="region of interest" description="Disordered" evidence="2">
    <location>
        <begin position="371"/>
        <end position="405"/>
    </location>
</feature>
<evidence type="ECO:0000256" key="2">
    <source>
        <dbReference type="SAM" id="MobiDB-lite"/>
    </source>
</evidence>
<name>A0A8B7PMF7_HYAAZ</name>
<feature type="compositionally biased region" description="Low complexity" evidence="2">
    <location>
        <begin position="380"/>
        <end position="405"/>
    </location>
</feature>
<dbReference type="OrthoDB" id="10666178at2759"/>
<feature type="region of interest" description="Disordered" evidence="2">
    <location>
        <begin position="1322"/>
        <end position="1363"/>
    </location>
</feature>
<sequence length="1669" mass="182965">MEEDVIKSGTCFLEFPGILSEQLACKSNIDQDGQCKFSLLGQVHKNNSNSCGNPNKDILFSQSKLCINEEQVPKCAAHHVEPSHEAAPVITLKDKLPCEMKLNAMVSNNFEHDGTLEENICHSTPKLNPKSTSAWKYEIESTVDWDVKLLPCDDQRSPPDGGECSQTGKYSSGFSSLDDNDTSAENAALCIKADAETIAVKLLSNKASSSSGSDLMDKISIIDIEGIELDSMLMLHSPTEENNAGISSMCSQSKNLAKNEAETTNGSDYYNSSKMNNGACNGKSIRASMTGQPSKIPKLLVNANVRHSSLSAKKKQTVSNHKGGVKNNLVKSKSLSSFNLASISSLKVATSSTSLVQAEDDLSISEMAFKRSKTKKLEKNSSSNSSSLSRSTSLNSLASSSKNNYSHVKSKVRKYIEDIKKSNSCQSSPSRSQTCSPGNNATTGNSNTVYLLNDDLIDALDCSLPDDLQGMVNRLEAASGSPMLLRNLLKQLVEERKSVSALKQMVATLQLDYDNLLAKHSQSQNLIDSLRLQVSTSENNLSLFNKINLSNAFPRQQYTSIFAGHNSLSNTMDTGLSLSQPNLIDYTSYPLIEPSVGLSLDEAGAVCLLPAPFECNQSIPLLPSTIENVKGELKECDNAPILDKCNEATSKSSLLKSRENTETQDFDGSRDSAMRQAASNLDMSKNSQNFNANPEISHPHSDGCANTARLIKLQTQFRDLAALLACKALSPKETDIVWKSLGTSLAELCSSAGKCGASLAMSSEQLRELCAAARLIASKFSLPCPACVATVLQPPYLKRTPESAASHGNLSNAKTVPLKSGDESNLSSMSCELEGWRSKKSVESNVGSPFSSNITPHLIPSSDSSQLPMLPDAESLPGLSDGPEPCNLGSEELQKYITELKVTDVSTVKASMEHQQLSTLISKPLHNLEDLASYSPSKENTSLPHTANKSVDVSDKNFNSEEESANYTAAGRSLKSYGHHRHRELHEPSLHFEATSNAANSFMENYSMHHQNTENSEVYNSDTTCQNTVANRPEILKNFETHFKGLEGMNSDSNSPNTQHFFLEAHSKGINPHPYCVDNNSVEGKLSDCLDTENASLQPETSNKATQRSGLSGLSGGTLGEEVSKLLQLPCMTDGTHELVSSASNMTAAKFTQSSQHCLQPSEGHESPSGSRQEIHFQNTGLQNNFRECGRSPVDGSIVVRNDAHKNCLVTDRTHNLDSLTNITRLPATPYKSADHCASYSSRLNFDSRFTSNYGKSSLLPKSYEVFPVPASNSLTKNLSTSESDCSDVGGKSKKSMGLLLKTLQKDLESLKKSIDSKNSIHRGQVSDISGRRKNRGRTPLKVLHDDLISSGTEADTEDLQSPEKLRIESQFSQQSYDDLNDRLSPRLLRKFPSCSQLTLVDLDSPIQYCRRRKRRSQSLQRSSQLQPDMLCEAQYMTSPKRYKFGTNKLKRNGPLKLNRELFPKLIDERSTNYDHAQNEASLSQDIHDALAHSEVNQPKSYAMRLPRPLSLSTLESRSCTHRSRSYERNRSNAHQITQLDACDQTSQRSESGLLFHQVSSSPRTCRSGANPSSRKSFETEPLRLQSAPVALPRCTCRKENHEAYWNNKWMRGTSLSCPDISHCQMTCPICRMALKSTQLSVDAATTTANSIHLRSRALLRYLRRATKD</sequence>
<keyword evidence="3" id="KW-1185">Reference proteome</keyword>
<feature type="compositionally biased region" description="Polar residues" evidence="2">
    <location>
        <begin position="164"/>
        <end position="177"/>
    </location>
</feature>
<proteinExistence type="predicted"/>
<accession>A0A8B7PMF7</accession>
<feature type="region of interest" description="Disordered" evidence="2">
    <location>
        <begin position="156"/>
        <end position="178"/>
    </location>
</feature>
<dbReference type="RefSeq" id="XP_018027363.1">
    <property type="nucleotide sequence ID" value="XM_018171874.2"/>
</dbReference>
<feature type="region of interest" description="Disordered" evidence="2">
    <location>
        <begin position="652"/>
        <end position="671"/>
    </location>
</feature>
<dbReference type="KEGG" id="hazt:108682661"/>
<feature type="region of interest" description="Disordered" evidence="2">
    <location>
        <begin position="1561"/>
        <end position="1582"/>
    </location>
</feature>
<gene>
    <name evidence="4" type="primary">LOC108682661</name>
</gene>
<feature type="region of interest" description="Disordered" evidence="2">
    <location>
        <begin position="1096"/>
        <end position="1117"/>
    </location>
</feature>
<feature type="compositionally biased region" description="Basic and acidic residues" evidence="2">
    <location>
        <begin position="656"/>
        <end position="671"/>
    </location>
</feature>
<feature type="compositionally biased region" description="Polar residues" evidence="2">
    <location>
        <begin position="1096"/>
        <end position="1108"/>
    </location>
</feature>
<keyword evidence="1" id="KW-0175">Coiled coil</keyword>
<reference evidence="4" key="1">
    <citation type="submission" date="2025-08" db="UniProtKB">
        <authorList>
            <consortium name="RefSeq"/>
        </authorList>
    </citation>
    <scope>IDENTIFICATION</scope>
    <source>
        <tissue evidence="4">Whole organism</tissue>
    </source>
</reference>
<feature type="region of interest" description="Disordered" evidence="2">
    <location>
        <begin position="1151"/>
        <end position="1173"/>
    </location>
</feature>
<evidence type="ECO:0000313" key="3">
    <source>
        <dbReference type="Proteomes" id="UP000694843"/>
    </source>
</evidence>
<dbReference type="GeneID" id="108682661"/>